<feature type="region of interest" description="Disordered" evidence="1">
    <location>
        <begin position="130"/>
        <end position="156"/>
    </location>
</feature>
<organism evidence="2 3">
    <name type="scientific">Trichonephila clavipes</name>
    <name type="common">Golden silk orbweaver</name>
    <name type="synonym">Nephila clavipes</name>
    <dbReference type="NCBI Taxonomy" id="2585209"/>
    <lineage>
        <taxon>Eukaryota</taxon>
        <taxon>Metazoa</taxon>
        <taxon>Ecdysozoa</taxon>
        <taxon>Arthropoda</taxon>
        <taxon>Chelicerata</taxon>
        <taxon>Arachnida</taxon>
        <taxon>Araneae</taxon>
        <taxon>Araneomorphae</taxon>
        <taxon>Entelegynae</taxon>
        <taxon>Araneoidea</taxon>
        <taxon>Nephilidae</taxon>
        <taxon>Trichonephila</taxon>
    </lineage>
</organism>
<keyword evidence="3" id="KW-1185">Reference proteome</keyword>
<accession>A0A8X6RFK7</accession>
<dbReference type="Proteomes" id="UP000887159">
    <property type="component" value="Unassembled WGS sequence"/>
</dbReference>
<name>A0A8X6RFK7_TRICX</name>
<proteinExistence type="predicted"/>
<sequence>MQMTERFSLVSPQFRGRTPWGWSGAYHLSSPSTNLTRGLAARRLFKVLPCREGTMHSQISMSSPGFEPSPNGTAVSVANHYTGWATSCKYCSKPFRSGRRSPVREMNEWVIVNVALLSYTRAFGDGLRNSEQWSRDEDATPEMASPSPNYHTMQTGGRLCSRHI</sequence>
<reference evidence="2" key="1">
    <citation type="submission" date="2020-08" db="EMBL/GenBank/DDBJ databases">
        <title>Multicomponent nature underlies the extraordinary mechanical properties of spider dragline silk.</title>
        <authorList>
            <person name="Kono N."/>
            <person name="Nakamura H."/>
            <person name="Mori M."/>
            <person name="Yoshida Y."/>
            <person name="Ohtoshi R."/>
            <person name="Malay A.D."/>
            <person name="Moran D.A.P."/>
            <person name="Tomita M."/>
            <person name="Numata K."/>
            <person name="Arakawa K."/>
        </authorList>
    </citation>
    <scope>NUCLEOTIDE SEQUENCE</scope>
</reference>
<dbReference type="AlphaFoldDB" id="A0A8X6RFK7"/>
<gene>
    <name evidence="2" type="ORF">TNCV_3682251</name>
</gene>
<comment type="caution">
    <text evidence="2">The sequence shown here is derived from an EMBL/GenBank/DDBJ whole genome shotgun (WGS) entry which is preliminary data.</text>
</comment>
<feature type="compositionally biased region" description="Polar residues" evidence="1">
    <location>
        <begin position="146"/>
        <end position="155"/>
    </location>
</feature>
<dbReference type="EMBL" id="BMAU01021135">
    <property type="protein sequence ID" value="GFX91639.1"/>
    <property type="molecule type" value="Genomic_DNA"/>
</dbReference>
<evidence type="ECO:0000256" key="1">
    <source>
        <dbReference type="SAM" id="MobiDB-lite"/>
    </source>
</evidence>
<evidence type="ECO:0000313" key="2">
    <source>
        <dbReference type="EMBL" id="GFX91639.1"/>
    </source>
</evidence>
<evidence type="ECO:0000313" key="3">
    <source>
        <dbReference type="Proteomes" id="UP000887159"/>
    </source>
</evidence>
<protein>
    <submittedName>
        <fullName evidence="2">Uncharacterized protein</fullName>
    </submittedName>
</protein>